<reference evidence="1" key="1">
    <citation type="submission" date="2020-05" db="EMBL/GenBank/DDBJ databases">
        <authorList>
            <person name="Chiriac C."/>
            <person name="Salcher M."/>
            <person name="Ghai R."/>
            <person name="Kavagutti S V."/>
        </authorList>
    </citation>
    <scope>NUCLEOTIDE SEQUENCE</scope>
</reference>
<dbReference type="AlphaFoldDB" id="A0A6J7CB26"/>
<sequence length="175" mass="18581">MPEGAFLGSLRDGVLKHAAVTIALLVAGRAMALGQLAVVLKVGAHVALVRLHECQDVGHDLEDHEVGGNPLGDARLLLGQEGVDELLVEPVEDLVLGVEVMVERWLANPHRLGDVVHRRLVVAGPVEQPRGLLENFGASPLGGIALSGLGCGRHGFTRHEYLLYIASFRTAGISM</sequence>
<protein>
    <submittedName>
        <fullName evidence="1">Unannotated protein</fullName>
    </submittedName>
</protein>
<dbReference type="EMBL" id="CAFBIZ010000304">
    <property type="protein sequence ID" value="CAB4852743.1"/>
    <property type="molecule type" value="Genomic_DNA"/>
</dbReference>
<evidence type="ECO:0000313" key="1">
    <source>
        <dbReference type="EMBL" id="CAB4852743.1"/>
    </source>
</evidence>
<proteinExistence type="predicted"/>
<accession>A0A6J7CB26</accession>
<name>A0A6J7CB26_9ZZZZ</name>
<gene>
    <name evidence="1" type="ORF">UFOPK3268_01786</name>
</gene>
<organism evidence="1">
    <name type="scientific">freshwater metagenome</name>
    <dbReference type="NCBI Taxonomy" id="449393"/>
    <lineage>
        <taxon>unclassified sequences</taxon>
        <taxon>metagenomes</taxon>
        <taxon>ecological metagenomes</taxon>
    </lineage>
</organism>